<dbReference type="OrthoDB" id="1669102at2"/>
<reference evidence="2 3" key="1">
    <citation type="journal article" date="2015" name="Genome Announc.">
        <title>Expanding the biotechnology potential of lactobacilli through comparative genomics of 213 strains and associated genera.</title>
        <authorList>
            <person name="Sun Z."/>
            <person name="Harris H.M."/>
            <person name="McCann A."/>
            <person name="Guo C."/>
            <person name="Argimon S."/>
            <person name="Zhang W."/>
            <person name="Yang X."/>
            <person name="Jeffery I.B."/>
            <person name="Cooney J.C."/>
            <person name="Kagawa T.F."/>
            <person name="Liu W."/>
            <person name="Song Y."/>
            <person name="Salvetti E."/>
            <person name="Wrobel A."/>
            <person name="Rasinkangas P."/>
            <person name="Parkhill J."/>
            <person name="Rea M.C."/>
            <person name="O'Sullivan O."/>
            <person name="Ritari J."/>
            <person name="Douillard F.P."/>
            <person name="Paul Ross R."/>
            <person name="Yang R."/>
            <person name="Briner A.E."/>
            <person name="Felis G.E."/>
            <person name="de Vos W.M."/>
            <person name="Barrangou R."/>
            <person name="Klaenhammer T.R."/>
            <person name="Caufield P.W."/>
            <person name="Cui Y."/>
            <person name="Zhang H."/>
            <person name="O'Toole P.W."/>
        </authorList>
    </citation>
    <scope>NUCLEOTIDE SEQUENCE [LARGE SCALE GENOMIC DNA]</scope>
    <source>
        <strain evidence="2 3">LMG 26013</strain>
    </source>
</reference>
<keyword evidence="1" id="KW-1133">Transmembrane helix</keyword>
<dbReference type="AlphaFoldDB" id="A0A0R2MRJ6"/>
<dbReference type="PATRIC" id="fig|942150.3.peg.374"/>
<dbReference type="RefSeq" id="WP_057705173.1">
    <property type="nucleotide sequence ID" value="NZ_JQCL01000006.1"/>
</dbReference>
<evidence type="ECO:0000313" key="3">
    <source>
        <dbReference type="Proteomes" id="UP000051783"/>
    </source>
</evidence>
<evidence type="ECO:0000256" key="1">
    <source>
        <dbReference type="SAM" id="Phobius"/>
    </source>
</evidence>
<comment type="caution">
    <text evidence="2">The sequence shown here is derived from an EMBL/GenBank/DDBJ whole genome shotgun (WGS) entry which is preliminary data.</text>
</comment>
<accession>A0A0R2MRJ6</accession>
<evidence type="ECO:0000313" key="2">
    <source>
        <dbReference type="EMBL" id="KRO14795.1"/>
    </source>
</evidence>
<protein>
    <submittedName>
        <fullName evidence="2">Uncharacterized protein</fullName>
    </submittedName>
</protein>
<keyword evidence="3" id="KW-1185">Reference proteome</keyword>
<feature type="transmembrane region" description="Helical" evidence="1">
    <location>
        <begin position="12"/>
        <end position="30"/>
    </location>
</feature>
<gene>
    <name evidence="2" type="ORF">IV64_GL000367</name>
</gene>
<sequence>MRHKQPRYLGSLIAIIGLAILGLSFLFIGYDNSDASVGDQRLFQTRLTRITATDNGEWRVTGTTNAPSGAKIIALGTTDVSSVASSLASTTAWSRVNHGQFTATINAYNAATSHQYRTGQLVPVTVVAVTDYQQRQYNLLPAALRDQLQQFAPHQLKLTEQLAHFCQESYHQYNL</sequence>
<dbReference type="Proteomes" id="UP000051783">
    <property type="component" value="Unassembled WGS sequence"/>
</dbReference>
<dbReference type="EMBL" id="JQCL01000006">
    <property type="protein sequence ID" value="KRO14795.1"/>
    <property type="molecule type" value="Genomic_DNA"/>
</dbReference>
<proteinExistence type="predicted"/>
<organism evidence="2 3">
    <name type="scientific">Lactiplantibacillus xiangfangensis</name>
    <dbReference type="NCBI Taxonomy" id="942150"/>
    <lineage>
        <taxon>Bacteria</taxon>
        <taxon>Bacillati</taxon>
        <taxon>Bacillota</taxon>
        <taxon>Bacilli</taxon>
        <taxon>Lactobacillales</taxon>
        <taxon>Lactobacillaceae</taxon>
        <taxon>Lactiplantibacillus</taxon>
    </lineage>
</organism>
<keyword evidence="1" id="KW-0472">Membrane</keyword>
<keyword evidence="1" id="KW-0812">Transmembrane</keyword>
<name>A0A0R2MRJ6_9LACO</name>